<feature type="domain" description="Barwin" evidence="3">
    <location>
        <begin position="84"/>
        <end position="152"/>
    </location>
</feature>
<dbReference type="GO" id="GO:0042742">
    <property type="term" value="P:defense response to bacterium"/>
    <property type="evidence" value="ECO:0007669"/>
    <property type="project" value="InterPro"/>
</dbReference>
<sequence length="161" mass="17947">MKLFKDLWLRKLRVLLVLVLIAMLYMAPNCAADATDILPKIGNMVPSKVKALVNKYLRRGDATWYDTGLGACGWTNQGTELVAALSYKLYDKFTKGGNPNNNSKCGKYLDVYNPRDGKAVRVKIVDKCMGCSENSVDLSKAAFEKLNGLGTGRFPMLWRFV</sequence>
<name>A0A9W8B606_9FUNG</name>
<evidence type="ECO:0000256" key="2">
    <source>
        <dbReference type="SAM" id="SignalP"/>
    </source>
</evidence>
<protein>
    <submittedName>
        <fullName evidence="4">Non-catalytic module expn protein</fullName>
    </submittedName>
</protein>
<dbReference type="InterPro" id="IPR036908">
    <property type="entry name" value="RlpA-like_sf"/>
</dbReference>
<evidence type="ECO:0000313" key="4">
    <source>
        <dbReference type="EMBL" id="KAJ1983688.1"/>
    </source>
</evidence>
<dbReference type="EMBL" id="JANBQB010000044">
    <property type="protein sequence ID" value="KAJ1983688.1"/>
    <property type="molecule type" value="Genomic_DNA"/>
</dbReference>
<evidence type="ECO:0000256" key="1">
    <source>
        <dbReference type="ARBA" id="ARBA00022729"/>
    </source>
</evidence>
<evidence type="ECO:0000259" key="3">
    <source>
        <dbReference type="Pfam" id="PF00967"/>
    </source>
</evidence>
<dbReference type="Gene3D" id="2.40.40.10">
    <property type="entry name" value="RlpA-like domain"/>
    <property type="match status" value="1"/>
</dbReference>
<organism evidence="4 5">
    <name type="scientific">Dimargaris verticillata</name>
    <dbReference type="NCBI Taxonomy" id="2761393"/>
    <lineage>
        <taxon>Eukaryota</taxon>
        <taxon>Fungi</taxon>
        <taxon>Fungi incertae sedis</taxon>
        <taxon>Zoopagomycota</taxon>
        <taxon>Kickxellomycotina</taxon>
        <taxon>Dimargaritomycetes</taxon>
        <taxon>Dimargaritales</taxon>
        <taxon>Dimargaritaceae</taxon>
        <taxon>Dimargaris</taxon>
    </lineage>
</organism>
<feature type="signal peptide" evidence="2">
    <location>
        <begin position="1"/>
        <end position="32"/>
    </location>
</feature>
<reference evidence="4" key="1">
    <citation type="submission" date="2022-07" db="EMBL/GenBank/DDBJ databases">
        <title>Phylogenomic reconstructions and comparative analyses of Kickxellomycotina fungi.</title>
        <authorList>
            <person name="Reynolds N.K."/>
            <person name="Stajich J.E."/>
            <person name="Barry K."/>
            <person name="Grigoriev I.V."/>
            <person name="Crous P."/>
            <person name="Smith M.E."/>
        </authorList>
    </citation>
    <scope>NUCLEOTIDE SEQUENCE</scope>
    <source>
        <strain evidence="4">RSA 567</strain>
    </source>
</reference>
<dbReference type="CDD" id="cd22191">
    <property type="entry name" value="DPBB_RlpA_EXP_N-like"/>
    <property type="match status" value="1"/>
</dbReference>
<dbReference type="InterPro" id="IPR051477">
    <property type="entry name" value="Expansin_CellWall"/>
</dbReference>
<dbReference type="Pfam" id="PF00967">
    <property type="entry name" value="Barwin"/>
    <property type="match status" value="1"/>
</dbReference>
<feature type="chain" id="PRO_5040956316" evidence="2">
    <location>
        <begin position="33"/>
        <end position="161"/>
    </location>
</feature>
<dbReference type="Proteomes" id="UP001151582">
    <property type="component" value="Unassembled WGS sequence"/>
</dbReference>
<dbReference type="SUPFAM" id="SSF50685">
    <property type="entry name" value="Barwin-like endoglucanases"/>
    <property type="match status" value="1"/>
</dbReference>
<comment type="caution">
    <text evidence="4">The sequence shown here is derived from an EMBL/GenBank/DDBJ whole genome shotgun (WGS) entry which is preliminary data.</text>
</comment>
<dbReference type="OrthoDB" id="406505at2759"/>
<dbReference type="GO" id="GO:0050832">
    <property type="term" value="P:defense response to fungus"/>
    <property type="evidence" value="ECO:0007669"/>
    <property type="project" value="InterPro"/>
</dbReference>
<dbReference type="InterPro" id="IPR001153">
    <property type="entry name" value="Barwin_dom"/>
</dbReference>
<keyword evidence="1 2" id="KW-0732">Signal</keyword>
<gene>
    <name evidence="4" type="primary">DAG7</name>
    <name evidence="4" type="ORF">H4R34_001116</name>
</gene>
<evidence type="ECO:0000313" key="5">
    <source>
        <dbReference type="Proteomes" id="UP001151582"/>
    </source>
</evidence>
<dbReference type="PANTHER" id="PTHR31836">
    <property type="match status" value="1"/>
</dbReference>
<proteinExistence type="predicted"/>
<accession>A0A9W8B606</accession>
<keyword evidence="5" id="KW-1185">Reference proteome</keyword>
<dbReference type="PANTHER" id="PTHR31836:SF28">
    <property type="entry name" value="SRCR DOMAIN-CONTAINING PROTEIN-RELATED"/>
    <property type="match status" value="1"/>
</dbReference>
<dbReference type="AlphaFoldDB" id="A0A9W8B606"/>